<evidence type="ECO:0000313" key="2">
    <source>
        <dbReference type="EMBL" id="CAD9572439.1"/>
    </source>
</evidence>
<protein>
    <submittedName>
        <fullName evidence="2">Uncharacterized protein</fullName>
    </submittedName>
</protein>
<accession>A0A6U6N8Z2</accession>
<keyword evidence="1" id="KW-0732">Signal</keyword>
<proteinExistence type="predicted"/>
<dbReference type="EMBL" id="HBGW01045442">
    <property type="protein sequence ID" value="CAD9572439.1"/>
    <property type="molecule type" value="Transcribed_RNA"/>
</dbReference>
<evidence type="ECO:0000256" key="1">
    <source>
        <dbReference type="SAM" id="SignalP"/>
    </source>
</evidence>
<dbReference type="AlphaFoldDB" id="A0A6U6N8Z2"/>
<reference evidence="2" key="1">
    <citation type="submission" date="2021-01" db="EMBL/GenBank/DDBJ databases">
        <authorList>
            <person name="Corre E."/>
            <person name="Pelletier E."/>
            <person name="Niang G."/>
            <person name="Scheremetjew M."/>
            <person name="Finn R."/>
            <person name="Kale V."/>
            <person name="Holt S."/>
            <person name="Cochrane G."/>
            <person name="Meng A."/>
            <person name="Brown T."/>
            <person name="Cohen L."/>
        </authorList>
    </citation>
    <scope>NUCLEOTIDE SEQUENCE</scope>
    <source>
        <strain evidence="2">RCC3387</strain>
    </source>
</reference>
<sequence>MVAATWFVAAAIATGAVATPPAACAGDGDTCRAEAEDSAALLQHGILAVGEKGQCAWSGQDPYANGRDHTCCHGGAKPLQKVLRKWQGPYTKCTYLCKECSSEGEDVYRYCGTGCGDKCKLNCCPGYEEHKENNKVICRQSTGWTARGCASAGEDPYARGKNHKCCDEYLHGRHAVPLQKVLRKWSGSKCTYRCEKCSRRGEDIFRFCPSGCHGCQNQQGPTVIHCCPGLSARKVRGKYICQ</sequence>
<feature type="chain" id="PRO_5030160525" evidence="1">
    <location>
        <begin position="19"/>
        <end position="242"/>
    </location>
</feature>
<name>A0A6U6N8Z2_9DINO</name>
<feature type="signal peptide" evidence="1">
    <location>
        <begin position="1"/>
        <end position="18"/>
    </location>
</feature>
<organism evidence="2">
    <name type="scientific">Zooxanthella nutricula</name>
    <dbReference type="NCBI Taxonomy" id="1333877"/>
    <lineage>
        <taxon>Eukaryota</taxon>
        <taxon>Sar</taxon>
        <taxon>Alveolata</taxon>
        <taxon>Dinophyceae</taxon>
        <taxon>Peridiniales</taxon>
        <taxon>Peridiniales incertae sedis</taxon>
        <taxon>Zooxanthella</taxon>
    </lineage>
</organism>
<gene>
    <name evidence="2" type="ORF">BRAN1462_LOCUS28823</name>
</gene>